<reference evidence="4 5" key="1">
    <citation type="submission" date="2017-09" db="EMBL/GenBank/DDBJ databases">
        <title>Large-scale bioinformatics analysis of Bacillus genomes uncovers conserved roles of natural products in bacterial physiology.</title>
        <authorList>
            <consortium name="Agbiome Team Llc"/>
            <person name="Bleich R.M."/>
            <person name="Kirk G.J."/>
            <person name="Santa Maria K.C."/>
            <person name="Allen S.E."/>
            <person name="Farag S."/>
            <person name="Shank E.A."/>
            <person name="Bowers A."/>
        </authorList>
    </citation>
    <scope>NUCLEOTIDE SEQUENCE [LARGE SCALE GENOMIC DNA]</scope>
    <source>
        <strain evidence="4 5">AFS003229</strain>
    </source>
</reference>
<dbReference type="Pfam" id="PF08006">
    <property type="entry name" value="HAAS_TM"/>
    <property type="match status" value="1"/>
</dbReference>
<feature type="transmembrane region" description="Helical" evidence="1">
    <location>
        <begin position="146"/>
        <end position="168"/>
    </location>
</feature>
<evidence type="ECO:0000256" key="1">
    <source>
        <dbReference type="SAM" id="Phobius"/>
    </source>
</evidence>
<feature type="transmembrane region" description="Helical" evidence="1">
    <location>
        <begin position="202"/>
        <end position="223"/>
    </location>
</feature>
<dbReference type="Proteomes" id="UP000220106">
    <property type="component" value="Unassembled WGS sequence"/>
</dbReference>
<dbReference type="Proteomes" id="UP000260457">
    <property type="component" value="Chromosome"/>
</dbReference>
<evidence type="ECO:0000313" key="4">
    <source>
        <dbReference type="EMBL" id="PEJ37774.1"/>
    </source>
</evidence>
<reference evidence="3 6" key="2">
    <citation type="submission" date="2018-07" db="EMBL/GenBank/DDBJ databases">
        <title>The molecular basis for the intramolecular migration of carboxyl group in the catabolism of para-hydroxybenzoate via gentisate.</title>
        <authorList>
            <person name="Zhao H."/>
            <person name="Xu Y."/>
            <person name="Lin S."/>
            <person name="Spain J.C."/>
            <person name="Zhou N.-Y."/>
        </authorList>
    </citation>
    <scope>NUCLEOTIDE SEQUENCE [LARGE SCALE GENOMIC DNA]</scope>
    <source>
        <strain evidence="3 6">PHB-7a</strain>
    </source>
</reference>
<feature type="transmembrane region" description="Helical" evidence="1">
    <location>
        <begin position="174"/>
        <end position="195"/>
    </location>
</feature>
<dbReference type="PANTHER" id="PTHR41307">
    <property type="entry name" value="MEMBRANE PROTEIN-RELATED"/>
    <property type="match status" value="1"/>
</dbReference>
<keyword evidence="1" id="KW-0812">Transmembrane</keyword>
<evidence type="ECO:0000313" key="3">
    <source>
        <dbReference type="EMBL" id="AXN40986.1"/>
    </source>
</evidence>
<dbReference type="SUPFAM" id="SSF158560">
    <property type="entry name" value="BH3980-like"/>
    <property type="match status" value="1"/>
</dbReference>
<feature type="transmembrane region" description="Helical" evidence="1">
    <location>
        <begin position="114"/>
        <end position="134"/>
    </location>
</feature>
<proteinExistence type="predicted"/>
<keyword evidence="6" id="KW-1185">Reference proteome</keyword>
<keyword evidence="1" id="KW-1133">Transmembrane helix</keyword>
<dbReference type="EMBL" id="CP030926">
    <property type="protein sequence ID" value="AXN40986.1"/>
    <property type="molecule type" value="Genomic_DNA"/>
</dbReference>
<evidence type="ECO:0000313" key="6">
    <source>
        <dbReference type="Proteomes" id="UP000260457"/>
    </source>
</evidence>
<dbReference type="RefSeq" id="WP_098174751.1">
    <property type="nucleotide sequence ID" value="NZ_CP030926.1"/>
</dbReference>
<dbReference type="KEGG" id="pbut:DTO10_23160"/>
<accession>A0AAX0S751</accession>
<dbReference type="InterPro" id="IPR012963">
    <property type="entry name" value="HAAS_TM"/>
</dbReference>
<name>A0AAX0S751_9BACI</name>
<protein>
    <recommendedName>
        <fullName evidence="2">HAAS transmembrane region domain-containing protein</fullName>
    </recommendedName>
</protein>
<sequence length="230" mass="26079">MKSTATVNLSSKSKSFLEDLRVYLFSSGKNSDGIESIVEELEVHLMEAEKNGKSIDNIIGQSPKEYMDQISNEMTTDYRSWFKYIVIIIFGAFSFTIINDLFKGNLSYSLLELIGHVCIAAIFILGIFSAFKYVSANNISRGKEFAIYYVLGMLPLGLYIGLIFFNSIIETPVIQFGTTWTNITAIITFVFLIAISWWARSWVVIIILALLTLPDYLLSQFALHDDTYTY</sequence>
<feature type="transmembrane region" description="Helical" evidence="1">
    <location>
        <begin position="81"/>
        <end position="102"/>
    </location>
</feature>
<evidence type="ECO:0000313" key="5">
    <source>
        <dbReference type="Proteomes" id="UP000220106"/>
    </source>
</evidence>
<feature type="domain" description="HAAS transmembrane region" evidence="2">
    <location>
        <begin position="95"/>
        <end position="208"/>
    </location>
</feature>
<gene>
    <name evidence="4" type="ORF">CN689_02465</name>
    <name evidence="3" type="ORF">DTO10_23160</name>
</gene>
<organism evidence="4 5">
    <name type="scientific">Peribacillus butanolivorans</name>
    <dbReference type="NCBI Taxonomy" id="421767"/>
    <lineage>
        <taxon>Bacteria</taxon>
        <taxon>Bacillati</taxon>
        <taxon>Bacillota</taxon>
        <taxon>Bacilli</taxon>
        <taxon>Bacillales</taxon>
        <taxon>Bacillaceae</taxon>
        <taxon>Peribacillus</taxon>
    </lineage>
</organism>
<dbReference type="PANTHER" id="PTHR41307:SF1">
    <property type="entry name" value="MEMBRANE PROTEIN"/>
    <property type="match status" value="1"/>
</dbReference>
<evidence type="ECO:0000259" key="2">
    <source>
        <dbReference type="Pfam" id="PF08006"/>
    </source>
</evidence>
<keyword evidence="1" id="KW-0472">Membrane</keyword>
<dbReference type="AlphaFoldDB" id="A0AAX0S751"/>
<dbReference type="EMBL" id="NUEQ01000004">
    <property type="protein sequence ID" value="PEJ37774.1"/>
    <property type="molecule type" value="Genomic_DNA"/>
</dbReference>
<dbReference type="Gene3D" id="1.10.1900.10">
    <property type="entry name" value="c-terminal domain of poly(a) binding protein"/>
    <property type="match status" value="1"/>
</dbReference>